<comment type="caution">
    <text evidence="9">The sequence shown here is derived from an EMBL/GenBank/DDBJ whole genome shotgun (WGS) entry which is preliminary data.</text>
</comment>
<comment type="similarity">
    <text evidence="2">Belongs to the HpcH/HpaI aldolase family.</text>
</comment>
<feature type="domain" description="HpcH/HpaI aldolase/citrate lyase" evidence="8">
    <location>
        <begin position="18"/>
        <end position="243"/>
    </location>
</feature>
<keyword evidence="5" id="KW-0670">Pyruvate</keyword>
<protein>
    <recommendedName>
        <fullName evidence="7">Hydroxypyruvate/pyruvate aldolase</fullName>
    </recommendedName>
</protein>
<dbReference type="InterPro" id="IPR040442">
    <property type="entry name" value="Pyrv_kinase-like_dom_sf"/>
</dbReference>
<dbReference type="PANTHER" id="PTHR30502">
    <property type="entry name" value="2-KETO-3-DEOXY-L-RHAMNONATE ALDOLASE"/>
    <property type="match status" value="1"/>
</dbReference>
<dbReference type="GO" id="GO:0005737">
    <property type="term" value="C:cytoplasm"/>
    <property type="evidence" value="ECO:0007669"/>
    <property type="project" value="TreeGrafter"/>
</dbReference>
<dbReference type="GO" id="GO:0016832">
    <property type="term" value="F:aldehyde-lyase activity"/>
    <property type="evidence" value="ECO:0007669"/>
    <property type="project" value="UniProtKB-ARBA"/>
</dbReference>
<name>A0A2W5SI94_CERSP</name>
<sequence>MDLPVNHFKQGLKAGRQQIGLWNSIPGPIVAEAVATAGFDWIVIDTEHSLTDVPDTIVSMQAMAPYPVTPVVRAAWNDMVLIKRYLDLGVQTLLLPFVQSADEAQAAVTSMRYAPRGMRGAAGMTRANRYGSVTDYMARVEEQLCLLVQVETELALSRIEEIAAVDGVDGLFIGPNDLAGSMGYPGQPGHPEVQAAIRDAIARITASGKAAGILTFDPAFARNCMGLGTTFTAVGMDLALLVQAARKLAADFRP</sequence>
<reference evidence="9 10" key="1">
    <citation type="submission" date="2017-08" db="EMBL/GenBank/DDBJ databases">
        <title>Infants hospitalized years apart are colonized by the same room-sourced microbial strains.</title>
        <authorList>
            <person name="Brooks B."/>
            <person name="Olm M.R."/>
            <person name="Firek B.A."/>
            <person name="Baker R."/>
            <person name="Thomas B.C."/>
            <person name="Morowitz M.J."/>
            <person name="Banfield J.F."/>
        </authorList>
    </citation>
    <scope>NUCLEOTIDE SEQUENCE [LARGE SCALE GENOMIC DNA]</scope>
    <source>
        <strain evidence="9">S2_003_000_R2_11</strain>
    </source>
</reference>
<evidence type="ECO:0000256" key="5">
    <source>
        <dbReference type="ARBA" id="ARBA00023317"/>
    </source>
</evidence>
<evidence type="ECO:0000313" key="9">
    <source>
        <dbReference type="EMBL" id="PZR00523.1"/>
    </source>
</evidence>
<evidence type="ECO:0000256" key="6">
    <source>
        <dbReference type="ARBA" id="ARBA00045074"/>
    </source>
</evidence>
<organism evidence="9 10">
    <name type="scientific">Cereibacter sphaeroides</name>
    <name type="common">Rhodobacter sphaeroides</name>
    <dbReference type="NCBI Taxonomy" id="1063"/>
    <lineage>
        <taxon>Bacteria</taxon>
        <taxon>Pseudomonadati</taxon>
        <taxon>Pseudomonadota</taxon>
        <taxon>Alphaproteobacteria</taxon>
        <taxon>Rhodobacterales</taxon>
        <taxon>Paracoccaceae</taxon>
        <taxon>Cereibacter</taxon>
    </lineage>
</organism>
<evidence type="ECO:0000256" key="1">
    <source>
        <dbReference type="ARBA" id="ARBA00001968"/>
    </source>
</evidence>
<evidence type="ECO:0000256" key="4">
    <source>
        <dbReference type="ARBA" id="ARBA00023239"/>
    </source>
</evidence>
<dbReference type="Gene3D" id="3.20.20.60">
    <property type="entry name" value="Phosphoenolpyruvate-binding domains"/>
    <property type="match status" value="1"/>
</dbReference>
<evidence type="ECO:0000256" key="2">
    <source>
        <dbReference type="ARBA" id="ARBA00005568"/>
    </source>
</evidence>
<dbReference type="AlphaFoldDB" id="A0A2W5SI94"/>
<evidence type="ECO:0000256" key="3">
    <source>
        <dbReference type="ARBA" id="ARBA00022723"/>
    </source>
</evidence>
<dbReference type="InterPro" id="IPR050251">
    <property type="entry name" value="HpcH-HpaI_aldolase"/>
</dbReference>
<dbReference type="SUPFAM" id="SSF51621">
    <property type="entry name" value="Phosphoenolpyruvate/pyruvate domain"/>
    <property type="match status" value="1"/>
</dbReference>
<dbReference type="PANTHER" id="PTHR30502:SF0">
    <property type="entry name" value="PHOSPHOENOLPYRUVATE CARBOXYLASE FAMILY PROTEIN"/>
    <property type="match status" value="1"/>
</dbReference>
<dbReference type="InterPro" id="IPR005000">
    <property type="entry name" value="Aldolase/citrate-lyase_domain"/>
</dbReference>
<dbReference type="FunFam" id="3.20.20.60:FF:000004">
    <property type="entry name" value="5-keto-4-deoxy-D-glucarate aldolase"/>
    <property type="match status" value="1"/>
</dbReference>
<dbReference type="Pfam" id="PF03328">
    <property type="entry name" value="HpcH_HpaI"/>
    <property type="match status" value="1"/>
</dbReference>
<accession>A0A2W5SI94</accession>
<evidence type="ECO:0000256" key="7">
    <source>
        <dbReference type="ARBA" id="ARBA00068169"/>
    </source>
</evidence>
<dbReference type="GO" id="GO:0046872">
    <property type="term" value="F:metal ion binding"/>
    <property type="evidence" value="ECO:0007669"/>
    <property type="project" value="UniProtKB-KW"/>
</dbReference>
<gene>
    <name evidence="9" type="ORF">DI533_08185</name>
</gene>
<keyword evidence="4" id="KW-0456">Lyase</keyword>
<keyword evidence="3" id="KW-0479">Metal-binding</keyword>
<evidence type="ECO:0000259" key="8">
    <source>
        <dbReference type="Pfam" id="PF03328"/>
    </source>
</evidence>
<dbReference type="InterPro" id="IPR015813">
    <property type="entry name" value="Pyrv/PenolPyrv_kinase-like_dom"/>
</dbReference>
<dbReference type="EMBL" id="QFQS01000001">
    <property type="protein sequence ID" value="PZR00523.1"/>
    <property type="molecule type" value="Genomic_DNA"/>
</dbReference>
<comment type="cofactor">
    <cofactor evidence="1">
        <name>a divalent metal cation</name>
        <dbReference type="ChEBI" id="CHEBI:60240"/>
    </cofactor>
</comment>
<dbReference type="Proteomes" id="UP000248975">
    <property type="component" value="Unassembled WGS sequence"/>
</dbReference>
<comment type="catalytic activity">
    <reaction evidence="6">
        <text>D-glyceraldehyde + pyruvate = 2-dehydro-3-deoxy-L-galactonate</text>
        <dbReference type="Rhea" id="RHEA:80055"/>
        <dbReference type="ChEBI" id="CHEBI:15361"/>
        <dbReference type="ChEBI" id="CHEBI:17378"/>
        <dbReference type="ChEBI" id="CHEBI:75545"/>
    </reaction>
</comment>
<proteinExistence type="inferred from homology"/>
<evidence type="ECO:0000313" key="10">
    <source>
        <dbReference type="Proteomes" id="UP000248975"/>
    </source>
</evidence>